<feature type="transmembrane region" description="Helical" evidence="7">
    <location>
        <begin position="537"/>
        <end position="555"/>
    </location>
</feature>
<evidence type="ECO:0000313" key="8">
    <source>
        <dbReference type="EMBL" id="CAE7244149.1"/>
    </source>
</evidence>
<organism evidence="8 9">
    <name type="scientific">Symbiodinium pilosum</name>
    <name type="common">Dinoflagellate</name>
    <dbReference type="NCBI Taxonomy" id="2952"/>
    <lineage>
        <taxon>Eukaryota</taxon>
        <taxon>Sar</taxon>
        <taxon>Alveolata</taxon>
        <taxon>Dinophyceae</taxon>
        <taxon>Suessiales</taxon>
        <taxon>Symbiodiniaceae</taxon>
        <taxon>Symbiodinium</taxon>
    </lineage>
</organism>
<evidence type="ECO:0000256" key="7">
    <source>
        <dbReference type="RuleBase" id="RU368066"/>
    </source>
</evidence>
<dbReference type="PANTHER" id="PTHR12385:SF14">
    <property type="entry name" value="CHOLINE TRANSPORTER-LIKE 2"/>
    <property type="match status" value="1"/>
</dbReference>
<comment type="subcellular location">
    <subcellularLocation>
        <location evidence="7">Cell membrane</location>
        <topology evidence="7">Multi-pass membrane protein</topology>
    </subcellularLocation>
    <subcellularLocation>
        <location evidence="1">Membrane</location>
        <topology evidence="1">Multi-pass membrane protein</topology>
    </subcellularLocation>
</comment>
<dbReference type="InterPro" id="IPR007603">
    <property type="entry name" value="Choline_transptr-like"/>
</dbReference>
<accession>A0A812LFL3</accession>
<feature type="transmembrane region" description="Helical" evidence="7">
    <location>
        <begin position="390"/>
        <end position="412"/>
    </location>
</feature>
<comment type="function">
    <text evidence="7">Choline transporter.</text>
</comment>
<dbReference type="AlphaFoldDB" id="A0A812LFL3"/>
<dbReference type="GO" id="GO:0005886">
    <property type="term" value="C:plasma membrane"/>
    <property type="evidence" value="ECO:0007669"/>
    <property type="project" value="UniProtKB-SubCell"/>
</dbReference>
<keyword evidence="3 7" id="KW-0812">Transmembrane</keyword>
<feature type="transmembrane region" description="Helical" evidence="7">
    <location>
        <begin position="172"/>
        <end position="191"/>
    </location>
</feature>
<dbReference type="PANTHER" id="PTHR12385">
    <property type="entry name" value="CHOLINE TRANSPORTER-LIKE (SLC FAMILY 44)"/>
    <property type="match status" value="1"/>
</dbReference>
<reference evidence="8" key="1">
    <citation type="submission" date="2021-02" db="EMBL/GenBank/DDBJ databases">
        <authorList>
            <person name="Dougan E. K."/>
            <person name="Rhodes N."/>
            <person name="Thang M."/>
            <person name="Chan C."/>
        </authorList>
    </citation>
    <scope>NUCLEOTIDE SEQUENCE</scope>
</reference>
<dbReference type="Pfam" id="PF04515">
    <property type="entry name" value="Choline_transpo"/>
    <property type="match status" value="1"/>
</dbReference>
<feature type="transmembrane region" description="Helical" evidence="7">
    <location>
        <begin position="13"/>
        <end position="34"/>
    </location>
</feature>
<keyword evidence="6" id="KW-0325">Glycoprotein</keyword>
<gene>
    <name evidence="8" type="ORF">SPIL2461_LOCUS4387</name>
</gene>
<feature type="transmembrane region" description="Helical" evidence="7">
    <location>
        <begin position="237"/>
        <end position="254"/>
    </location>
</feature>
<dbReference type="EMBL" id="CAJNIZ010005733">
    <property type="protein sequence ID" value="CAE7244149.1"/>
    <property type="molecule type" value="Genomic_DNA"/>
</dbReference>
<evidence type="ECO:0000256" key="4">
    <source>
        <dbReference type="ARBA" id="ARBA00022989"/>
    </source>
</evidence>
<evidence type="ECO:0000256" key="5">
    <source>
        <dbReference type="ARBA" id="ARBA00023136"/>
    </source>
</evidence>
<name>A0A812LFL3_SYMPI</name>
<sequence length="649" mass="73091">MTPSTVQRRSTDVVWNFPFFLLLGICSWITYKALKIGRPETMFKLPDHAAHLCGTGRNVRANFLYFCMTRESQDIFNGSDKLLKLEQRYPICVDRCPESFNTSSRCFMGKGQRNDVDSWESIQDYPTQPMAYFCRPHRKSANDLADDFWLAVSKGPWTSYLLLAFYSAWPLIPAVAISSSAVFSFFYLISLSKYARTLIWLSLAGILLFASGTSIFYGSCFKSGHCREWIGHGKEEPMDFLRCVTLGIVAIYILRTMSGLSSKLESVGRIMEMSCRCILSTPSIATLPMLLLAFRIALTGWLVYVILCLYGYEMQDELNGVEDPWVSKWIPSLDNHPEFWMYMIILLFSYTWALGTITAIFWFVMFYVGQAWYFSRQKKKSAHFCNVPKAFHSCLCYHSGTMILAGLLHILVGPLHATVGRLQEGRNAGNPIANLLHTCLFGCMDCYAESLAHLSGNALQDVSLQAFDFFESAEHMAEKESGASLAEEVEILNTSTFLFQVAGVGSACVIAWFAIARVLSYEEFTDEDSPRYVRDKMLLSFGGVFLSFLAALPFMTTLDVVSDALLYSRVVEQQRNPVQSQVEEAANKLMRNCMPWGQVMRDITSCHCGSRNPENSQGFSMLDWGSMMWQVEGSPSMPAILNDSANPAG</sequence>
<dbReference type="Proteomes" id="UP000649617">
    <property type="component" value="Unassembled WGS sequence"/>
</dbReference>
<proteinExistence type="inferred from homology"/>
<dbReference type="GO" id="GO:0022857">
    <property type="term" value="F:transmembrane transporter activity"/>
    <property type="evidence" value="ECO:0007669"/>
    <property type="project" value="UniProtKB-UniRule"/>
</dbReference>
<protein>
    <recommendedName>
        <fullName evidence="7">Choline transporter-like protein</fullName>
    </recommendedName>
</protein>
<comment type="caution">
    <text evidence="8">The sequence shown here is derived from an EMBL/GenBank/DDBJ whole genome shotgun (WGS) entry which is preliminary data.</text>
</comment>
<keyword evidence="5 7" id="KW-0472">Membrane</keyword>
<evidence type="ECO:0000256" key="1">
    <source>
        <dbReference type="ARBA" id="ARBA00004141"/>
    </source>
</evidence>
<dbReference type="OrthoDB" id="438431at2759"/>
<evidence type="ECO:0000256" key="2">
    <source>
        <dbReference type="ARBA" id="ARBA00007168"/>
    </source>
</evidence>
<feature type="transmembrane region" description="Helical" evidence="7">
    <location>
        <begin position="497"/>
        <end position="516"/>
    </location>
</feature>
<evidence type="ECO:0000256" key="6">
    <source>
        <dbReference type="ARBA" id="ARBA00023180"/>
    </source>
</evidence>
<feature type="transmembrane region" description="Helical" evidence="7">
    <location>
        <begin position="339"/>
        <end position="369"/>
    </location>
</feature>
<keyword evidence="4 7" id="KW-1133">Transmembrane helix</keyword>
<evidence type="ECO:0000256" key="3">
    <source>
        <dbReference type="ARBA" id="ARBA00022692"/>
    </source>
</evidence>
<comment type="similarity">
    <text evidence="2 7">Belongs to the CTL (choline transporter-like) family.</text>
</comment>
<feature type="transmembrane region" description="Helical" evidence="7">
    <location>
        <begin position="198"/>
        <end position="217"/>
    </location>
</feature>
<feature type="transmembrane region" description="Helical" evidence="7">
    <location>
        <begin position="289"/>
        <end position="312"/>
    </location>
</feature>
<evidence type="ECO:0000313" key="9">
    <source>
        <dbReference type="Proteomes" id="UP000649617"/>
    </source>
</evidence>
<keyword evidence="9" id="KW-1185">Reference proteome</keyword>